<evidence type="ECO:0000313" key="2">
    <source>
        <dbReference type="Proteomes" id="UP000189628"/>
    </source>
</evidence>
<dbReference type="Proteomes" id="UP000189628">
    <property type="component" value="Chromosome"/>
</dbReference>
<dbReference type="EMBL" id="CP019911">
    <property type="protein sequence ID" value="AQW29465.1"/>
    <property type="molecule type" value="Genomic_DNA"/>
</dbReference>
<sequence>MAEPVTLSVSVLALAVSVLTAWRTLLQRGTVRMTRPTLIYFNADHSDDSANPYVPKVFLRTLLFSTSKRGRIIESLYVTVTKEGARQSFNVWVYGERDKLVRGSGLFVGDTGVEANHHFLPPPAATASLFDEGVYRVEVYAHLLGDKRQKLLLSQSLEIKPEFAHQLQEPGAGLRFDWAPDLSRWSGPLNPRTQSPT</sequence>
<evidence type="ECO:0000313" key="1">
    <source>
        <dbReference type="EMBL" id="AQW29465.1"/>
    </source>
</evidence>
<dbReference type="AlphaFoldDB" id="A0A1U9VG47"/>
<accession>A0A1U9VG47</accession>
<gene>
    <name evidence="1" type="ORF">B0B51_05265</name>
</gene>
<name>A0A1U9VG47_9RALS</name>
<reference evidence="1 2" key="1">
    <citation type="submission" date="2017-02" db="EMBL/GenBank/DDBJ databases">
        <title>Blood Disease Bacterium A2-HR MARDI.</title>
        <authorList>
            <person name="Badrun R."/>
            <person name="Abu Bakar N."/>
            <person name="Laboh R."/>
        </authorList>
    </citation>
    <scope>NUCLEOTIDE SEQUENCE [LARGE SCALE GENOMIC DNA]</scope>
    <source>
        <strain evidence="1 2">A2-HR MARDI</strain>
    </source>
</reference>
<proteinExistence type="predicted"/>
<organism evidence="1 2">
    <name type="scientific">blood disease bacterium A2-HR MARDI</name>
    <dbReference type="NCBI Taxonomy" id="1944648"/>
    <lineage>
        <taxon>Bacteria</taxon>
        <taxon>Pseudomonadati</taxon>
        <taxon>Pseudomonadota</taxon>
        <taxon>Betaproteobacteria</taxon>
        <taxon>Burkholderiales</taxon>
        <taxon>Burkholderiaceae</taxon>
        <taxon>Ralstonia</taxon>
        <taxon>Ralstonia solanacearum species complex</taxon>
    </lineage>
</organism>
<protein>
    <submittedName>
        <fullName evidence="1">Uncharacterized protein</fullName>
    </submittedName>
</protein>